<organism evidence="2 3">
    <name type="scientific">Pleuronectes platessa</name>
    <name type="common">European plaice</name>
    <dbReference type="NCBI Taxonomy" id="8262"/>
    <lineage>
        <taxon>Eukaryota</taxon>
        <taxon>Metazoa</taxon>
        <taxon>Chordata</taxon>
        <taxon>Craniata</taxon>
        <taxon>Vertebrata</taxon>
        <taxon>Euteleostomi</taxon>
        <taxon>Actinopterygii</taxon>
        <taxon>Neopterygii</taxon>
        <taxon>Teleostei</taxon>
        <taxon>Neoteleostei</taxon>
        <taxon>Acanthomorphata</taxon>
        <taxon>Carangaria</taxon>
        <taxon>Pleuronectiformes</taxon>
        <taxon>Pleuronectoidei</taxon>
        <taxon>Pleuronectidae</taxon>
        <taxon>Pleuronectes</taxon>
    </lineage>
</organism>
<keyword evidence="3" id="KW-1185">Reference proteome</keyword>
<protein>
    <submittedName>
        <fullName evidence="2">Uncharacterized protein</fullName>
    </submittedName>
</protein>
<accession>A0A9N7VJF5</accession>
<reference evidence="2" key="1">
    <citation type="submission" date="2020-03" db="EMBL/GenBank/DDBJ databases">
        <authorList>
            <person name="Weist P."/>
        </authorList>
    </citation>
    <scope>NUCLEOTIDE SEQUENCE</scope>
</reference>
<proteinExistence type="predicted"/>
<feature type="region of interest" description="Disordered" evidence="1">
    <location>
        <begin position="200"/>
        <end position="226"/>
    </location>
</feature>
<evidence type="ECO:0000256" key="1">
    <source>
        <dbReference type="SAM" id="MobiDB-lite"/>
    </source>
</evidence>
<comment type="caution">
    <text evidence="2">The sequence shown here is derived from an EMBL/GenBank/DDBJ whole genome shotgun (WGS) entry which is preliminary data.</text>
</comment>
<dbReference type="AlphaFoldDB" id="A0A9N7VJF5"/>
<dbReference type="Proteomes" id="UP001153269">
    <property type="component" value="Unassembled WGS sequence"/>
</dbReference>
<evidence type="ECO:0000313" key="3">
    <source>
        <dbReference type="Proteomes" id="UP001153269"/>
    </source>
</evidence>
<name>A0A9N7VJF5_PLEPL</name>
<evidence type="ECO:0000313" key="2">
    <source>
        <dbReference type="EMBL" id="CAB1453381.1"/>
    </source>
</evidence>
<gene>
    <name evidence="2" type="ORF">PLEPLA_LOCUS41134</name>
</gene>
<dbReference type="EMBL" id="CADEAL010004168">
    <property type="protein sequence ID" value="CAB1453381.1"/>
    <property type="molecule type" value="Genomic_DNA"/>
</dbReference>
<sequence length="250" mass="26347">MGSCWSGDGGASWCIQLGRTAIHFPQLVIYGTAKQREAGKPGEVTVGSSLEPWRINARADLGDKKEASGACLIHESILSGPWGAFSTAVLLLAGWRAAAGEISPVCHRESPKDLYMPQRNLSGLFSARCLLTIKSMLVNATAIKIVTVGRGNPLLTYPIAVTSFCPPQKAGAKGGQEVNLALALNSLPVIVGPSESVEDAEAWGSSGATERSAGLSGQPSEEEKVRGPARQLWFLLTEAAPRLTDISHNS</sequence>